<dbReference type="PANTHER" id="PTHR38471">
    <property type="entry name" value="FOUR HELIX BUNDLE PROTEIN"/>
    <property type="match status" value="1"/>
</dbReference>
<evidence type="ECO:0000313" key="1">
    <source>
        <dbReference type="EMBL" id="SHG23886.1"/>
    </source>
</evidence>
<dbReference type="InterPro" id="IPR036583">
    <property type="entry name" value="23S_rRNA_IVS_sf"/>
</dbReference>
<dbReference type="Pfam" id="PF05635">
    <property type="entry name" value="23S_rRNA_IVP"/>
    <property type="match status" value="1"/>
</dbReference>
<dbReference type="PIRSF" id="PIRSF035652">
    <property type="entry name" value="CHP02436"/>
    <property type="match status" value="1"/>
</dbReference>
<dbReference type="Gene3D" id="1.20.1440.60">
    <property type="entry name" value="23S rRNA-intervening sequence"/>
    <property type="match status" value="1"/>
</dbReference>
<gene>
    <name evidence="1" type="ORF">SAMN04487965_3596</name>
</gene>
<organism evidence="1 2">
    <name type="scientific">Microbulbifer donghaiensis</name>
    <dbReference type="NCBI Taxonomy" id="494016"/>
    <lineage>
        <taxon>Bacteria</taxon>
        <taxon>Pseudomonadati</taxon>
        <taxon>Pseudomonadota</taxon>
        <taxon>Gammaproteobacteria</taxon>
        <taxon>Cellvibrionales</taxon>
        <taxon>Microbulbiferaceae</taxon>
        <taxon>Microbulbifer</taxon>
    </lineage>
</organism>
<accession>A0A1M5I688</accession>
<keyword evidence="2" id="KW-1185">Reference proteome</keyword>
<evidence type="ECO:0000313" key="2">
    <source>
        <dbReference type="Proteomes" id="UP000184170"/>
    </source>
</evidence>
<reference evidence="2" key="1">
    <citation type="submission" date="2016-11" db="EMBL/GenBank/DDBJ databases">
        <authorList>
            <person name="Varghese N."/>
            <person name="Submissions S."/>
        </authorList>
    </citation>
    <scope>NUCLEOTIDE SEQUENCE [LARGE SCALE GENOMIC DNA]</scope>
    <source>
        <strain evidence="2">CGMCC 1.7063</strain>
    </source>
</reference>
<dbReference type="EMBL" id="FQVA01000009">
    <property type="protein sequence ID" value="SHG23886.1"/>
    <property type="molecule type" value="Genomic_DNA"/>
</dbReference>
<dbReference type="InterPro" id="IPR012657">
    <property type="entry name" value="23S_rRNA-intervening_sequence"/>
</dbReference>
<proteinExistence type="predicted"/>
<dbReference type="Proteomes" id="UP000184170">
    <property type="component" value="Unassembled WGS sequence"/>
</dbReference>
<dbReference type="STRING" id="494016.SAMN04487965_3596"/>
<dbReference type="AlphaFoldDB" id="A0A1M5I688"/>
<name>A0A1M5I688_9GAMM</name>
<dbReference type="SUPFAM" id="SSF158446">
    <property type="entry name" value="IVS-encoded protein-like"/>
    <property type="match status" value="1"/>
</dbReference>
<dbReference type="PANTHER" id="PTHR38471:SF2">
    <property type="entry name" value="FOUR HELIX BUNDLE PROTEIN"/>
    <property type="match status" value="1"/>
</dbReference>
<dbReference type="RefSeq" id="WP_200797318.1">
    <property type="nucleotide sequence ID" value="NZ_FQVA01000009.1"/>
</dbReference>
<dbReference type="NCBIfam" id="TIGR02436">
    <property type="entry name" value="four helix bundle protein"/>
    <property type="match status" value="1"/>
</dbReference>
<protein>
    <submittedName>
        <fullName evidence="1">Four helix bundle protein</fullName>
    </submittedName>
</protein>
<sequence>MRNDECEMRNNWDITERTKCFALRIIRLYSSLPKSTQAQVIGKQLLRSGTSVGAHIREGKRSRSDAEMISKIEVAQQELEETIYWFELLVGSNLVEADRLTGLAQEANELLAILVSSSRTIKQRKRGSVRSEC</sequence>